<dbReference type="InterPro" id="IPR037523">
    <property type="entry name" value="VOC_core"/>
</dbReference>
<name>A0A8J7FR49_9NEIS</name>
<dbReference type="InterPro" id="IPR029068">
    <property type="entry name" value="Glyas_Bleomycin-R_OHBP_Dase"/>
</dbReference>
<comment type="caution">
    <text evidence="2">The sequence shown here is derived from an EMBL/GenBank/DDBJ whole genome shotgun (WGS) entry which is preliminary data.</text>
</comment>
<dbReference type="PANTHER" id="PTHR33993">
    <property type="entry name" value="GLYOXALASE-RELATED"/>
    <property type="match status" value="1"/>
</dbReference>
<dbReference type="EMBL" id="JADFUA010000003">
    <property type="protein sequence ID" value="MBE9609276.1"/>
    <property type="molecule type" value="Genomic_DNA"/>
</dbReference>
<dbReference type="InterPro" id="IPR052164">
    <property type="entry name" value="Anthracycline_SecMetBiosynth"/>
</dbReference>
<sequence>MHAINWFEIPVLDLDRAIRFYETLFATPLQRTDCGGGMAIFPYQEGGVGGGLVQSDSISPAASGVLPYLNAKDGLDTLLGRLQTLGASITLPKTEISPEIGHIAIFIDSEGNRIGLHQEP</sequence>
<dbReference type="RefSeq" id="WP_194115784.1">
    <property type="nucleotide sequence ID" value="NZ_JADFUA010000003.1"/>
</dbReference>
<evidence type="ECO:0000313" key="2">
    <source>
        <dbReference type="EMBL" id="MBE9609276.1"/>
    </source>
</evidence>
<organism evidence="2 3">
    <name type="scientific">Chitinilyticum piscinae</name>
    <dbReference type="NCBI Taxonomy" id="2866724"/>
    <lineage>
        <taxon>Bacteria</taxon>
        <taxon>Pseudomonadati</taxon>
        <taxon>Pseudomonadota</taxon>
        <taxon>Betaproteobacteria</taxon>
        <taxon>Neisseriales</taxon>
        <taxon>Chitinibacteraceae</taxon>
        <taxon>Chitinilyticum</taxon>
    </lineage>
</organism>
<dbReference type="Proteomes" id="UP000604481">
    <property type="component" value="Unassembled WGS sequence"/>
</dbReference>
<dbReference type="PANTHER" id="PTHR33993:SF2">
    <property type="entry name" value="VOC DOMAIN-CONTAINING PROTEIN"/>
    <property type="match status" value="1"/>
</dbReference>
<protein>
    <submittedName>
        <fullName evidence="2">VOC family protein</fullName>
    </submittedName>
</protein>
<dbReference type="CDD" id="cd07247">
    <property type="entry name" value="SgaA_N_like"/>
    <property type="match status" value="1"/>
</dbReference>
<dbReference type="PROSITE" id="PS51819">
    <property type="entry name" value="VOC"/>
    <property type="match status" value="1"/>
</dbReference>
<gene>
    <name evidence="2" type="ORF">INR99_07935</name>
</gene>
<accession>A0A8J7FR49</accession>
<dbReference type="AlphaFoldDB" id="A0A8J7FR49"/>
<proteinExistence type="predicted"/>
<dbReference type="SUPFAM" id="SSF54593">
    <property type="entry name" value="Glyoxalase/Bleomycin resistance protein/Dihydroxybiphenyl dioxygenase"/>
    <property type="match status" value="1"/>
</dbReference>
<keyword evidence="3" id="KW-1185">Reference proteome</keyword>
<dbReference type="Gene3D" id="3.10.180.10">
    <property type="entry name" value="2,3-Dihydroxybiphenyl 1,2-Dioxygenase, domain 1"/>
    <property type="match status" value="1"/>
</dbReference>
<reference evidence="2 3" key="1">
    <citation type="submission" date="2020-10" db="EMBL/GenBank/DDBJ databases">
        <title>The genome sequence of Chitinilyticum litopenaei 4Y14.</title>
        <authorList>
            <person name="Liu Y."/>
        </authorList>
    </citation>
    <scope>NUCLEOTIDE SEQUENCE [LARGE SCALE GENOMIC DNA]</scope>
    <source>
        <strain evidence="2 3">4Y14</strain>
    </source>
</reference>
<feature type="domain" description="VOC" evidence="1">
    <location>
        <begin position="3"/>
        <end position="119"/>
    </location>
</feature>
<evidence type="ECO:0000313" key="3">
    <source>
        <dbReference type="Proteomes" id="UP000604481"/>
    </source>
</evidence>
<evidence type="ECO:0000259" key="1">
    <source>
        <dbReference type="PROSITE" id="PS51819"/>
    </source>
</evidence>